<keyword evidence="5 10" id="KW-0378">Hydrolase</keyword>
<gene>
    <name evidence="12" type="primary">rdgB</name>
    <name evidence="12" type="ORF">EP073_12955</name>
</gene>
<accession>A0A410K1K7</accession>
<dbReference type="InterPro" id="IPR029001">
    <property type="entry name" value="ITPase-like_fam"/>
</dbReference>
<dbReference type="PANTHER" id="PTHR11067">
    <property type="entry name" value="INOSINE TRIPHOSPHATE PYROPHOSPHATASE/HAM1 PROTEIN"/>
    <property type="match status" value="1"/>
</dbReference>
<dbReference type="Pfam" id="PF01725">
    <property type="entry name" value="Ham1p_like"/>
    <property type="match status" value="1"/>
</dbReference>
<evidence type="ECO:0000256" key="4">
    <source>
        <dbReference type="ARBA" id="ARBA00022741"/>
    </source>
</evidence>
<evidence type="ECO:0000256" key="10">
    <source>
        <dbReference type="HAMAP-Rule" id="MF_01405"/>
    </source>
</evidence>
<feature type="active site" description="Proton acceptor" evidence="10">
    <location>
        <position position="70"/>
    </location>
</feature>
<keyword evidence="7 10" id="KW-0546">Nucleotide metabolism</keyword>
<reference evidence="12 13" key="1">
    <citation type="submission" date="2019-01" db="EMBL/GenBank/DDBJ databases">
        <title>Geovibrio thiophilus DSM 11263, complete genome.</title>
        <authorList>
            <person name="Spring S."/>
            <person name="Bunk B."/>
            <person name="Sproer C."/>
        </authorList>
    </citation>
    <scope>NUCLEOTIDE SEQUENCE [LARGE SCALE GENOMIC DNA]</scope>
    <source>
        <strain evidence="12 13">DSM 11263</strain>
    </source>
</reference>
<evidence type="ECO:0000256" key="3">
    <source>
        <dbReference type="ARBA" id="ARBA00022723"/>
    </source>
</evidence>
<protein>
    <recommendedName>
        <fullName evidence="10">dITP/XTP pyrophosphatase</fullName>
        <ecNumber evidence="10">3.6.1.66</ecNumber>
    </recommendedName>
    <alternativeName>
        <fullName evidence="10">Non-canonical purine NTP pyrophosphatase</fullName>
    </alternativeName>
    <alternativeName>
        <fullName evidence="10">Non-standard purine NTP pyrophosphatase</fullName>
    </alternativeName>
    <alternativeName>
        <fullName evidence="10">Nucleoside-triphosphate diphosphatase</fullName>
    </alternativeName>
    <alternativeName>
        <fullName evidence="10">Nucleoside-triphosphate pyrophosphatase</fullName>
        <shortName evidence="10">NTPase</shortName>
    </alternativeName>
</protein>
<dbReference type="GO" id="GO:0046872">
    <property type="term" value="F:metal ion binding"/>
    <property type="evidence" value="ECO:0007669"/>
    <property type="project" value="UniProtKB-KW"/>
</dbReference>
<comment type="catalytic activity">
    <reaction evidence="8 10">
        <text>dITP + H2O = dIMP + diphosphate + H(+)</text>
        <dbReference type="Rhea" id="RHEA:28342"/>
        <dbReference type="ChEBI" id="CHEBI:15377"/>
        <dbReference type="ChEBI" id="CHEBI:15378"/>
        <dbReference type="ChEBI" id="CHEBI:33019"/>
        <dbReference type="ChEBI" id="CHEBI:61194"/>
        <dbReference type="ChEBI" id="CHEBI:61382"/>
        <dbReference type="EC" id="3.6.1.66"/>
    </reaction>
</comment>
<comment type="function">
    <text evidence="10">Pyrophosphatase that catalyzes the hydrolysis of nucleoside triphosphates to their monophosphate derivatives, with a high preference for the non-canonical purine nucleotides XTP (xanthosine triphosphate), dITP (deoxyinosine triphosphate) and ITP. Seems to function as a house-cleaning enzyme that removes non-canonical purine nucleotides from the nucleotide pool, thus preventing their incorporation into DNA/RNA and avoiding chromosomal lesions.</text>
</comment>
<dbReference type="PANTHER" id="PTHR11067:SF9">
    <property type="entry name" value="INOSINE TRIPHOSPHATE PYROPHOSPHATASE"/>
    <property type="match status" value="1"/>
</dbReference>
<sequence>MRLCVATKNAHKLKEIKEILSGLNVDVHSAYEFTENDFDVEETGTTFEENAAIKADALSALIEGYVIADDSGLCVDALGGEPGIYSARYAGVGAADAENNALLLKNTEKTADADRAARFVCAIALSKDGVTEKIFRGECEGVLGRTERGGNGFGYDPLLVMPDGRTLAEYAPEEKNRISHRFRALELLRKYLAEK</sequence>
<feature type="binding site" evidence="10">
    <location>
        <position position="175"/>
    </location>
    <ligand>
        <name>substrate</name>
    </ligand>
</feature>
<keyword evidence="4 10" id="KW-0547">Nucleotide-binding</keyword>
<dbReference type="FunFam" id="3.90.950.10:FF:000001">
    <property type="entry name" value="dITP/XTP pyrophosphatase"/>
    <property type="match status" value="1"/>
</dbReference>
<name>A0A410K1K7_9BACT</name>
<evidence type="ECO:0000256" key="2">
    <source>
        <dbReference type="ARBA" id="ARBA00011738"/>
    </source>
</evidence>
<comment type="catalytic activity">
    <reaction evidence="10">
        <text>ITP + H2O = IMP + diphosphate + H(+)</text>
        <dbReference type="Rhea" id="RHEA:29399"/>
        <dbReference type="ChEBI" id="CHEBI:15377"/>
        <dbReference type="ChEBI" id="CHEBI:15378"/>
        <dbReference type="ChEBI" id="CHEBI:33019"/>
        <dbReference type="ChEBI" id="CHEBI:58053"/>
        <dbReference type="ChEBI" id="CHEBI:61402"/>
        <dbReference type="EC" id="3.6.1.66"/>
    </reaction>
</comment>
<evidence type="ECO:0000256" key="5">
    <source>
        <dbReference type="ARBA" id="ARBA00022801"/>
    </source>
</evidence>
<dbReference type="HAMAP" id="MF_01405">
    <property type="entry name" value="Non_canon_purine_NTPase"/>
    <property type="match status" value="1"/>
</dbReference>
<dbReference type="InterPro" id="IPR002637">
    <property type="entry name" value="RdgB/HAM1"/>
</dbReference>
<dbReference type="NCBIfam" id="TIGR00042">
    <property type="entry name" value="RdgB/HAM1 family non-canonical purine NTP pyrophosphatase"/>
    <property type="match status" value="1"/>
</dbReference>
<evidence type="ECO:0000313" key="13">
    <source>
        <dbReference type="Proteomes" id="UP000287502"/>
    </source>
</evidence>
<feature type="binding site" evidence="10">
    <location>
        <begin position="153"/>
        <end position="156"/>
    </location>
    <ligand>
        <name>substrate</name>
    </ligand>
</feature>
<organism evidence="12 13">
    <name type="scientific">Geovibrio thiophilus</name>
    <dbReference type="NCBI Taxonomy" id="139438"/>
    <lineage>
        <taxon>Bacteria</taxon>
        <taxon>Pseudomonadati</taxon>
        <taxon>Deferribacterota</taxon>
        <taxon>Deferribacteres</taxon>
        <taxon>Deferribacterales</taxon>
        <taxon>Geovibrionaceae</taxon>
        <taxon>Geovibrio</taxon>
    </lineage>
</organism>
<dbReference type="GO" id="GO:0036220">
    <property type="term" value="F:ITP diphosphatase activity"/>
    <property type="evidence" value="ECO:0007669"/>
    <property type="project" value="UniProtKB-UniRule"/>
</dbReference>
<dbReference type="RefSeq" id="WP_128467587.1">
    <property type="nucleotide sequence ID" value="NZ_CP035108.1"/>
</dbReference>
<dbReference type="GO" id="GO:0005829">
    <property type="term" value="C:cytosol"/>
    <property type="evidence" value="ECO:0007669"/>
    <property type="project" value="TreeGrafter"/>
</dbReference>
<comment type="catalytic activity">
    <reaction evidence="9 10">
        <text>XTP + H2O = XMP + diphosphate + H(+)</text>
        <dbReference type="Rhea" id="RHEA:28610"/>
        <dbReference type="ChEBI" id="CHEBI:15377"/>
        <dbReference type="ChEBI" id="CHEBI:15378"/>
        <dbReference type="ChEBI" id="CHEBI:33019"/>
        <dbReference type="ChEBI" id="CHEBI:57464"/>
        <dbReference type="ChEBI" id="CHEBI:61314"/>
        <dbReference type="EC" id="3.6.1.66"/>
    </reaction>
</comment>
<dbReference type="GO" id="GO:0036222">
    <property type="term" value="F:XTP diphosphatase activity"/>
    <property type="evidence" value="ECO:0007669"/>
    <property type="project" value="UniProtKB-UniRule"/>
</dbReference>
<keyword evidence="6 10" id="KW-0460">Magnesium</keyword>
<evidence type="ECO:0000256" key="11">
    <source>
        <dbReference type="RuleBase" id="RU003781"/>
    </source>
</evidence>
<comment type="similarity">
    <text evidence="1 10 11">Belongs to the HAM1 NTPase family.</text>
</comment>
<dbReference type="Proteomes" id="UP000287502">
    <property type="component" value="Chromosome"/>
</dbReference>
<dbReference type="GO" id="GO:0035870">
    <property type="term" value="F:dITP diphosphatase activity"/>
    <property type="evidence" value="ECO:0007669"/>
    <property type="project" value="UniProtKB-UniRule"/>
</dbReference>
<feature type="binding site" evidence="10">
    <location>
        <position position="70"/>
    </location>
    <ligand>
        <name>Mg(2+)</name>
        <dbReference type="ChEBI" id="CHEBI:18420"/>
    </ligand>
</feature>
<evidence type="ECO:0000256" key="9">
    <source>
        <dbReference type="ARBA" id="ARBA00052017"/>
    </source>
</evidence>
<feature type="binding site" evidence="10">
    <location>
        <position position="71"/>
    </location>
    <ligand>
        <name>substrate</name>
    </ligand>
</feature>
<dbReference type="GO" id="GO:0000166">
    <property type="term" value="F:nucleotide binding"/>
    <property type="evidence" value="ECO:0007669"/>
    <property type="project" value="UniProtKB-KW"/>
</dbReference>
<dbReference type="OrthoDB" id="9807456at2"/>
<dbReference type="GO" id="GO:0009146">
    <property type="term" value="P:purine nucleoside triphosphate catabolic process"/>
    <property type="evidence" value="ECO:0007669"/>
    <property type="project" value="UniProtKB-UniRule"/>
</dbReference>
<dbReference type="EMBL" id="CP035108">
    <property type="protein sequence ID" value="QAR34282.1"/>
    <property type="molecule type" value="Genomic_DNA"/>
</dbReference>
<proteinExistence type="inferred from homology"/>
<evidence type="ECO:0000256" key="6">
    <source>
        <dbReference type="ARBA" id="ARBA00022842"/>
    </source>
</evidence>
<feature type="binding site" evidence="10">
    <location>
        <position position="41"/>
    </location>
    <ligand>
        <name>Mg(2+)</name>
        <dbReference type="ChEBI" id="CHEBI:18420"/>
    </ligand>
</feature>
<evidence type="ECO:0000256" key="1">
    <source>
        <dbReference type="ARBA" id="ARBA00008023"/>
    </source>
</evidence>
<dbReference type="Gene3D" id="3.90.950.10">
    <property type="match status" value="1"/>
</dbReference>
<evidence type="ECO:0000256" key="8">
    <source>
        <dbReference type="ARBA" id="ARBA00051875"/>
    </source>
</evidence>
<keyword evidence="3 10" id="KW-0479">Metal-binding</keyword>
<keyword evidence="13" id="KW-1185">Reference proteome</keyword>
<evidence type="ECO:0000256" key="7">
    <source>
        <dbReference type="ARBA" id="ARBA00023080"/>
    </source>
</evidence>
<comment type="subunit">
    <text evidence="2 10">Homodimer.</text>
</comment>
<evidence type="ECO:0000313" key="12">
    <source>
        <dbReference type="EMBL" id="QAR34282.1"/>
    </source>
</evidence>
<dbReference type="GO" id="GO:0009117">
    <property type="term" value="P:nucleotide metabolic process"/>
    <property type="evidence" value="ECO:0007669"/>
    <property type="project" value="UniProtKB-KW"/>
</dbReference>
<dbReference type="SUPFAM" id="SSF52972">
    <property type="entry name" value="ITPase-like"/>
    <property type="match status" value="1"/>
</dbReference>
<dbReference type="KEGG" id="gtl:EP073_12955"/>
<dbReference type="AlphaFoldDB" id="A0A410K1K7"/>
<dbReference type="InterPro" id="IPR020922">
    <property type="entry name" value="dITP/XTP_pyrophosphatase"/>
</dbReference>
<dbReference type="CDD" id="cd00515">
    <property type="entry name" value="HAM1"/>
    <property type="match status" value="1"/>
</dbReference>
<dbReference type="GO" id="GO:0017111">
    <property type="term" value="F:ribonucleoside triphosphate phosphatase activity"/>
    <property type="evidence" value="ECO:0007669"/>
    <property type="project" value="InterPro"/>
</dbReference>
<comment type="cofactor">
    <cofactor evidence="10">
        <name>Mg(2+)</name>
        <dbReference type="ChEBI" id="CHEBI:18420"/>
    </cofactor>
    <text evidence="10">Binds 1 Mg(2+) ion per subunit.</text>
</comment>
<feature type="binding site" evidence="10">
    <location>
        <begin position="7"/>
        <end position="12"/>
    </location>
    <ligand>
        <name>substrate</name>
    </ligand>
</feature>
<dbReference type="EC" id="3.6.1.66" evidence="10"/>
<feature type="binding site" evidence="10">
    <location>
        <begin position="180"/>
        <end position="181"/>
    </location>
    <ligand>
        <name>substrate</name>
    </ligand>
</feature>